<dbReference type="RefSeq" id="WP_008237837.1">
    <property type="nucleotide sequence ID" value="NZ_AJJU01000003.1"/>
</dbReference>
<evidence type="ECO:0000313" key="2">
    <source>
        <dbReference type="Proteomes" id="UP000005938"/>
    </source>
</evidence>
<dbReference type="Gene3D" id="2.60.120.1360">
    <property type="match status" value="1"/>
</dbReference>
<name>I0WID7_9FLAO</name>
<comment type="caution">
    <text evidence="1">The sequence shown here is derived from an EMBL/GenBank/DDBJ whole genome shotgun (WGS) entry which is preliminary data.</text>
</comment>
<dbReference type="PATRIC" id="fig|946077.3.peg.893"/>
<dbReference type="eggNOG" id="COG2755">
    <property type="taxonomic scope" value="Bacteria"/>
</dbReference>
<dbReference type="InterPro" id="IPR036514">
    <property type="entry name" value="SGNH_hydro_sf"/>
</dbReference>
<reference evidence="1 2" key="1">
    <citation type="journal article" date="2012" name="J. Bacteriol.">
        <title>Genome Sequence of the Halotolerant Bacterium Imtechella halotolerans K1T.</title>
        <authorList>
            <person name="Kumar S."/>
            <person name="Vikram S."/>
            <person name="Subramanian S."/>
            <person name="Raghava G.P."/>
            <person name="Pinnaka A.K."/>
        </authorList>
    </citation>
    <scope>NUCLEOTIDE SEQUENCE [LARGE SCALE GENOMIC DNA]</scope>
    <source>
        <strain evidence="1 2">K1</strain>
    </source>
</reference>
<keyword evidence="2" id="KW-1185">Reference proteome</keyword>
<gene>
    <name evidence="1" type="ORF">W5A_04384</name>
</gene>
<dbReference type="Proteomes" id="UP000005938">
    <property type="component" value="Unassembled WGS sequence"/>
</dbReference>
<evidence type="ECO:0000313" key="1">
    <source>
        <dbReference type="EMBL" id="EID76153.1"/>
    </source>
</evidence>
<proteinExistence type="predicted"/>
<dbReference type="SUPFAM" id="SSF52266">
    <property type="entry name" value="SGNH hydrolase"/>
    <property type="match status" value="1"/>
</dbReference>
<dbReference type="EMBL" id="AJJU01000003">
    <property type="protein sequence ID" value="EID76153.1"/>
    <property type="molecule type" value="Genomic_DNA"/>
</dbReference>
<protein>
    <recommendedName>
        <fullName evidence="3">Lipase</fullName>
    </recommendedName>
</protein>
<accession>I0WID7</accession>
<organism evidence="1 2">
    <name type="scientific">Imtechella halotolerans K1</name>
    <dbReference type="NCBI Taxonomy" id="946077"/>
    <lineage>
        <taxon>Bacteria</taxon>
        <taxon>Pseudomonadati</taxon>
        <taxon>Bacteroidota</taxon>
        <taxon>Flavobacteriia</taxon>
        <taxon>Flavobacteriales</taxon>
        <taxon>Flavobacteriaceae</taxon>
        <taxon>Imtechella</taxon>
    </lineage>
</organism>
<dbReference type="OrthoDB" id="9810515at2"/>
<sequence>MNPKKISVFVFLVLAALLALTLVSQSINQPGGKTEEGFSLGFSILKYPKLSSFMQSSDKVEHKKEIDSIVQNIQTAVVEEIPEKPETPNFSVIDTSKIVRIDYPENKVAFLETLRSQFTSGNCRIVHYGDSQLEGDRISAYVRNRLQGLYGGTGPGFIPVEQVYEHISAIVTPSANWLRYAAFDPTQRRLEHRKYGIYTSLSRFTPHRYEKDSLVPPNLEVQKATIRIEPSSRLYGRLAKYTRVGLHYGECLSPTRINVYQDGALIKSDSLITDGRYHQYLMRFSTTPNEIVIELEGKVSPDFYGITLDGDGGVSLDNVAMRGASGTIFVSQNSQVFSQMSSVLNPDIFIFQYGGNTVPYLKDKKGVENYTRYMLSNINWVRRHNPKATILFIGPADMSTSMNGAMVTYPLLPYLNEKLREMCLKNNIAYWSMYEAMGGENSMPYWVDQKLASTDYTHFSSGGTRIISELFFTALQLDLKDNLN</sequence>
<dbReference type="AlphaFoldDB" id="I0WID7"/>
<dbReference type="Gene3D" id="3.40.50.1110">
    <property type="entry name" value="SGNH hydrolase"/>
    <property type="match status" value="1"/>
</dbReference>
<dbReference type="GO" id="GO:0016788">
    <property type="term" value="F:hydrolase activity, acting on ester bonds"/>
    <property type="evidence" value="ECO:0007669"/>
    <property type="project" value="UniProtKB-ARBA"/>
</dbReference>
<dbReference type="STRING" id="946077.W5A_04384"/>
<evidence type="ECO:0008006" key="3">
    <source>
        <dbReference type="Google" id="ProtNLM"/>
    </source>
</evidence>